<evidence type="ECO:0000256" key="6">
    <source>
        <dbReference type="ARBA" id="ARBA00023136"/>
    </source>
</evidence>
<dbReference type="GO" id="GO:0006506">
    <property type="term" value="P:GPI anchor biosynthetic process"/>
    <property type="evidence" value="ECO:0007669"/>
    <property type="project" value="TreeGrafter"/>
</dbReference>
<accession>A0A9P6WNE4</accession>
<proteinExistence type="inferred from homology"/>
<evidence type="ECO:0000256" key="5">
    <source>
        <dbReference type="ARBA" id="ARBA00022989"/>
    </source>
</evidence>
<organism evidence="8 9">
    <name type="scientific">Pichia californica</name>
    <dbReference type="NCBI Taxonomy" id="460514"/>
    <lineage>
        <taxon>Eukaryota</taxon>
        <taxon>Fungi</taxon>
        <taxon>Dikarya</taxon>
        <taxon>Ascomycota</taxon>
        <taxon>Saccharomycotina</taxon>
        <taxon>Pichiomycetes</taxon>
        <taxon>Pichiales</taxon>
        <taxon>Pichiaceae</taxon>
        <taxon>Pichia</taxon>
    </lineage>
</organism>
<sequence length="92" mass="10414">MTKAYETTVYALAISAIYFALWVGVFPTPAVFRESILPVIPWWGLVSFGCYTLYSLGYGVYTLQDKEDKYLELKDQITEAKTFLKANGVDVN</sequence>
<keyword evidence="3 7" id="KW-0812">Transmembrane</keyword>
<feature type="transmembrane region" description="Helical" evidence="7">
    <location>
        <begin position="7"/>
        <end position="28"/>
    </location>
</feature>
<evidence type="ECO:0000256" key="2">
    <source>
        <dbReference type="ARBA" id="ARBA00010430"/>
    </source>
</evidence>
<dbReference type="AlphaFoldDB" id="A0A9P6WNE4"/>
<keyword evidence="4 7" id="KW-0256">Endoplasmic reticulum</keyword>
<comment type="caution">
    <text evidence="8">The sequence shown here is derived from an EMBL/GenBank/DDBJ whole genome shotgun (WGS) entry which is preliminary data.</text>
</comment>
<comment type="similarity">
    <text evidence="2 7">Belongs to the DPM3 family.</text>
</comment>
<evidence type="ECO:0000256" key="3">
    <source>
        <dbReference type="ARBA" id="ARBA00022692"/>
    </source>
</evidence>
<comment type="subcellular location">
    <subcellularLocation>
        <location evidence="1 7">Endoplasmic reticulum membrane</location>
        <topology evidence="1 7">Multi-pass membrane protein</topology>
    </subcellularLocation>
</comment>
<comment type="subunit">
    <text evidence="7">Component of the dolichol-phosphate mannose (DPM) synthase complex.</text>
</comment>
<comment type="function">
    <text evidence="7">Stabilizer subunit of the dolichol-phosphate mannose (DPM) synthase complex; tethers catalytic subunit to the ER.</text>
</comment>
<evidence type="ECO:0000256" key="4">
    <source>
        <dbReference type="ARBA" id="ARBA00022824"/>
    </source>
</evidence>
<dbReference type="GO" id="GO:0033185">
    <property type="term" value="C:dolichol-phosphate-mannose synthase complex"/>
    <property type="evidence" value="ECO:0007669"/>
    <property type="project" value="TreeGrafter"/>
</dbReference>
<dbReference type="EMBL" id="PUHW01000035">
    <property type="protein sequence ID" value="KAG0690339.1"/>
    <property type="molecule type" value="Genomic_DNA"/>
</dbReference>
<evidence type="ECO:0000256" key="7">
    <source>
        <dbReference type="RuleBase" id="RU365085"/>
    </source>
</evidence>
<dbReference type="Pfam" id="PF08285">
    <property type="entry name" value="DPM3"/>
    <property type="match status" value="1"/>
</dbReference>
<reference evidence="8" key="1">
    <citation type="submission" date="2020-11" db="EMBL/GenBank/DDBJ databases">
        <title>Kefir isolates.</title>
        <authorList>
            <person name="Marcisauskas S."/>
            <person name="Kim Y."/>
            <person name="Blasche S."/>
        </authorList>
    </citation>
    <scope>NUCLEOTIDE SEQUENCE</scope>
    <source>
        <strain evidence="8">Olga-1</strain>
    </source>
</reference>
<keyword evidence="6 7" id="KW-0472">Membrane</keyword>
<comment type="pathway">
    <text evidence="7">Protein modification; protein glycosylation.</text>
</comment>
<name>A0A9P6WNE4_9ASCO</name>
<dbReference type="PANTHER" id="PTHR16433:SF0">
    <property type="entry name" value="DOLICHOL-PHOSPHATE MANNOSYLTRANSFERASE SUBUNIT 3"/>
    <property type="match status" value="1"/>
</dbReference>
<evidence type="ECO:0000313" key="9">
    <source>
        <dbReference type="Proteomes" id="UP000697127"/>
    </source>
</evidence>
<feature type="transmembrane region" description="Helical" evidence="7">
    <location>
        <begin position="40"/>
        <end position="61"/>
    </location>
</feature>
<dbReference type="Proteomes" id="UP000697127">
    <property type="component" value="Unassembled WGS sequence"/>
</dbReference>
<dbReference type="InterPro" id="IPR013174">
    <property type="entry name" value="DPM3"/>
</dbReference>
<evidence type="ECO:0000256" key="1">
    <source>
        <dbReference type="ARBA" id="ARBA00004477"/>
    </source>
</evidence>
<evidence type="ECO:0000313" key="8">
    <source>
        <dbReference type="EMBL" id="KAG0690339.1"/>
    </source>
</evidence>
<dbReference type="PANTHER" id="PTHR16433">
    <property type="entry name" value="DOLICHOL-PHOSPHATE MANNOSYLTRANSFERASE SUBUNIT 3"/>
    <property type="match status" value="1"/>
</dbReference>
<keyword evidence="5 7" id="KW-1133">Transmembrane helix</keyword>
<dbReference type="OrthoDB" id="2014333at2759"/>
<gene>
    <name evidence="8" type="ORF">C6P40_003157</name>
</gene>
<keyword evidence="9" id="KW-1185">Reference proteome</keyword>
<protein>
    <recommendedName>
        <fullName evidence="7">Dolichol-phosphate mannosyltransferase subunit 3</fullName>
    </recommendedName>
</protein>
<dbReference type="GO" id="GO:0005789">
    <property type="term" value="C:endoplasmic reticulum membrane"/>
    <property type="evidence" value="ECO:0007669"/>
    <property type="project" value="UniProtKB-SubCell"/>
</dbReference>